<dbReference type="RefSeq" id="WP_087862651.1">
    <property type="nucleotide sequence ID" value="NZ_LT859958.1"/>
</dbReference>
<dbReference type="OrthoDB" id="159246at2"/>
<name>A0A1Y6K566_9CHLR</name>
<gene>
    <name evidence="1" type="ORF">CFX1CAM_1777</name>
</gene>
<sequence>MVMQQERKYPVFVMCGRDHQRSRLLKNIDPDEKYKSKALLPFLGRRLIDWQLEALNRSSYIEGLYLLGLSAADARFSFPVHYVPVETTAEFPDKLAAGLEYLSAIGKNSHLVVISSSDAPGIQTPQINQFFEHLNSLPGSEFVLSLVPEDRVEVAFPNSGRVVLRFRDQNLILGELFALSPRAIRNNRKIISQISTRRLQINRQAEKINPKPVIRLLAQKPHMWGVIIKYLFGRATLEDAERMITKTFGYQTKGVIISDAGFGMDIDLPEDYERLKSYVQALMCPP</sequence>
<organism evidence="1 2">
    <name type="scientific">Candidatus Brevifilum fermentans</name>
    <dbReference type="NCBI Taxonomy" id="1986204"/>
    <lineage>
        <taxon>Bacteria</taxon>
        <taxon>Bacillati</taxon>
        <taxon>Chloroflexota</taxon>
        <taxon>Anaerolineae</taxon>
        <taxon>Anaerolineales</taxon>
        <taxon>Anaerolineaceae</taxon>
        <taxon>Candidatus Brevifilum</taxon>
    </lineage>
</organism>
<dbReference type="Gene3D" id="3.90.550.10">
    <property type="entry name" value="Spore Coat Polysaccharide Biosynthesis Protein SpsA, Chain A"/>
    <property type="match status" value="1"/>
</dbReference>
<accession>A0A1Y6K566</accession>
<dbReference type="AlphaFoldDB" id="A0A1Y6K566"/>
<evidence type="ECO:0008006" key="3">
    <source>
        <dbReference type="Google" id="ProtNLM"/>
    </source>
</evidence>
<dbReference type="InterPro" id="IPR029044">
    <property type="entry name" value="Nucleotide-diphossugar_trans"/>
</dbReference>
<dbReference type="EMBL" id="LT859958">
    <property type="protein sequence ID" value="SMX54842.1"/>
    <property type="molecule type" value="Genomic_DNA"/>
</dbReference>
<protein>
    <recommendedName>
        <fullName evidence="3">MobA-like NTP transferase domain-containing protein</fullName>
    </recommendedName>
</protein>
<dbReference type="Proteomes" id="UP000195514">
    <property type="component" value="Chromosome I"/>
</dbReference>
<evidence type="ECO:0000313" key="1">
    <source>
        <dbReference type="EMBL" id="SMX54842.1"/>
    </source>
</evidence>
<proteinExistence type="predicted"/>
<reference evidence="2" key="1">
    <citation type="submission" date="2017-05" db="EMBL/GenBank/DDBJ databases">
        <authorList>
            <person name="Kirkegaard R."/>
            <person name="Mcilroy J S."/>
        </authorList>
    </citation>
    <scope>NUCLEOTIDE SEQUENCE [LARGE SCALE GENOMIC DNA]</scope>
</reference>
<keyword evidence="2" id="KW-1185">Reference proteome</keyword>
<dbReference type="SUPFAM" id="SSF53448">
    <property type="entry name" value="Nucleotide-diphospho-sugar transferases"/>
    <property type="match status" value="1"/>
</dbReference>
<dbReference type="KEGG" id="abat:CFX1CAM_1777"/>
<evidence type="ECO:0000313" key="2">
    <source>
        <dbReference type="Proteomes" id="UP000195514"/>
    </source>
</evidence>